<keyword evidence="5" id="KW-0597">Phosphoprotein</keyword>
<evidence type="ECO:0000256" key="6">
    <source>
        <dbReference type="ARBA" id="ARBA00022843"/>
    </source>
</evidence>
<feature type="compositionally biased region" description="Low complexity" evidence="10">
    <location>
        <begin position="302"/>
        <end position="315"/>
    </location>
</feature>
<comment type="subcellular location">
    <subcellularLocation>
        <location evidence="2">Cytoplasm</location>
    </subcellularLocation>
    <subcellularLocation>
        <location evidence="1">Nucleus</location>
    </subcellularLocation>
</comment>
<dbReference type="Proteomes" id="UP001491310">
    <property type="component" value="Unassembled WGS sequence"/>
</dbReference>
<dbReference type="InterPro" id="IPR040221">
    <property type="entry name" value="CDCA7/CDA7L"/>
</dbReference>
<keyword evidence="8" id="KW-0804">Transcription</keyword>
<feature type="region of interest" description="Disordered" evidence="10">
    <location>
        <begin position="48"/>
        <end position="98"/>
    </location>
</feature>
<reference evidence="12 13" key="1">
    <citation type="journal article" date="2024" name="Nat. Commun.">
        <title>Phylogenomics reveals the evolutionary origins of lichenization in chlorophyte algae.</title>
        <authorList>
            <person name="Puginier C."/>
            <person name="Libourel C."/>
            <person name="Otte J."/>
            <person name="Skaloud P."/>
            <person name="Haon M."/>
            <person name="Grisel S."/>
            <person name="Petersen M."/>
            <person name="Berrin J.G."/>
            <person name="Delaux P.M."/>
            <person name="Dal Grande F."/>
            <person name="Keller J."/>
        </authorList>
    </citation>
    <scope>NUCLEOTIDE SEQUENCE [LARGE SCALE GENOMIC DNA]</scope>
    <source>
        <strain evidence="12 13">SAG 216-7</strain>
    </source>
</reference>
<dbReference type="PANTHER" id="PTHR31169:SF15">
    <property type="entry name" value="EXPRESSED PROTEIN"/>
    <property type="match status" value="1"/>
</dbReference>
<keyword evidence="4" id="KW-1017">Isopeptide bond</keyword>
<protein>
    <recommendedName>
        <fullName evidence="11">Zinc-finger domain-containing protein</fullName>
    </recommendedName>
</protein>
<dbReference type="EMBL" id="JALJOT010000010">
    <property type="protein sequence ID" value="KAK9906658.1"/>
    <property type="molecule type" value="Genomic_DNA"/>
</dbReference>
<comment type="caution">
    <text evidence="12">The sequence shown here is derived from an EMBL/GenBank/DDBJ whole genome shotgun (WGS) entry which is preliminary data.</text>
</comment>
<evidence type="ECO:0000256" key="9">
    <source>
        <dbReference type="ARBA" id="ARBA00023242"/>
    </source>
</evidence>
<keyword evidence="3" id="KW-0963">Cytoplasm</keyword>
<feature type="region of interest" description="Disordered" evidence="10">
    <location>
        <begin position="274"/>
        <end position="440"/>
    </location>
</feature>
<evidence type="ECO:0000256" key="1">
    <source>
        <dbReference type="ARBA" id="ARBA00004123"/>
    </source>
</evidence>
<name>A0ABR2YKJ1_9CHLO</name>
<keyword evidence="7" id="KW-0805">Transcription regulation</keyword>
<keyword evidence="6" id="KW-0832">Ubl conjugation</keyword>
<evidence type="ECO:0000313" key="12">
    <source>
        <dbReference type="EMBL" id="KAK9906658.1"/>
    </source>
</evidence>
<dbReference type="InterPro" id="IPR018866">
    <property type="entry name" value="Znf-4CXXC_R1"/>
</dbReference>
<dbReference type="PANTHER" id="PTHR31169">
    <property type="entry name" value="OS05G0300700 PROTEIN"/>
    <property type="match status" value="1"/>
</dbReference>
<proteinExistence type="predicted"/>
<sequence>MSGPPRGLCEDGLAPYEIERAERIQRNQRILEEMGIVKQVTLLEAGLRSRRTGRSSITVKSRKEAKSCPSTPLTRRSSSRIANQPPENKGLTGDEHESHGRLVITTIDPAHEQRWSEYVSKHRCDSQSRGSVYDSKAGICCHFCRQKKLCGEPECRRCTERNPDIPCLGKSECTRCSSATGRFCRACLLVRYGMTLEAVREEMEAGTWLCPHCYEDDHPEEGWICNSSICMTRRGLKPTGIAIYDAQQKGFASVAHYVQAQQLARTGKNLAAAPKPAAAKKATAKQTVEDSRAVQPAEHSADTAGRPAGAAPGTPNKAEAAAQECNGQGSPQASSEATHLLAELAGDEDADSAHACAGAAREQGAPGKENAPAANAGPPHTAGLTPVKRSLQGKTQASKCRITRRQAREALQVPPANQPTGAAVVSSASVGRSLRRRLVT</sequence>
<gene>
    <name evidence="12" type="ORF">WJX75_005698</name>
</gene>
<evidence type="ECO:0000256" key="7">
    <source>
        <dbReference type="ARBA" id="ARBA00023015"/>
    </source>
</evidence>
<feature type="compositionally biased region" description="Low complexity" evidence="10">
    <location>
        <begin position="274"/>
        <end position="285"/>
    </location>
</feature>
<dbReference type="Pfam" id="PF10497">
    <property type="entry name" value="zf-4CXXC_R1"/>
    <property type="match status" value="1"/>
</dbReference>
<evidence type="ECO:0000256" key="2">
    <source>
        <dbReference type="ARBA" id="ARBA00004496"/>
    </source>
</evidence>
<keyword evidence="9" id="KW-0539">Nucleus</keyword>
<evidence type="ECO:0000256" key="8">
    <source>
        <dbReference type="ARBA" id="ARBA00023163"/>
    </source>
</evidence>
<keyword evidence="13" id="KW-1185">Reference proteome</keyword>
<accession>A0ABR2YKJ1</accession>
<feature type="domain" description="Zinc-finger" evidence="11">
    <location>
        <begin position="133"/>
        <end position="257"/>
    </location>
</feature>
<evidence type="ECO:0000259" key="11">
    <source>
        <dbReference type="Pfam" id="PF10497"/>
    </source>
</evidence>
<evidence type="ECO:0000256" key="4">
    <source>
        <dbReference type="ARBA" id="ARBA00022499"/>
    </source>
</evidence>
<evidence type="ECO:0000313" key="13">
    <source>
        <dbReference type="Proteomes" id="UP001491310"/>
    </source>
</evidence>
<organism evidence="12 13">
    <name type="scientific">Coccomyxa subellipsoidea</name>
    <dbReference type="NCBI Taxonomy" id="248742"/>
    <lineage>
        <taxon>Eukaryota</taxon>
        <taxon>Viridiplantae</taxon>
        <taxon>Chlorophyta</taxon>
        <taxon>core chlorophytes</taxon>
        <taxon>Trebouxiophyceae</taxon>
        <taxon>Trebouxiophyceae incertae sedis</taxon>
        <taxon>Coccomyxaceae</taxon>
        <taxon>Coccomyxa</taxon>
    </lineage>
</organism>
<feature type="compositionally biased region" description="Polar residues" evidence="10">
    <location>
        <begin position="325"/>
        <end position="337"/>
    </location>
</feature>
<feature type="compositionally biased region" description="Low complexity" evidence="10">
    <location>
        <begin position="421"/>
        <end position="432"/>
    </location>
</feature>
<evidence type="ECO:0000256" key="3">
    <source>
        <dbReference type="ARBA" id="ARBA00022490"/>
    </source>
</evidence>
<evidence type="ECO:0000256" key="10">
    <source>
        <dbReference type="SAM" id="MobiDB-lite"/>
    </source>
</evidence>
<evidence type="ECO:0000256" key="5">
    <source>
        <dbReference type="ARBA" id="ARBA00022553"/>
    </source>
</evidence>